<dbReference type="GO" id="GO:1900271">
    <property type="term" value="P:regulation of long-term synaptic potentiation"/>
    <property type="evidence" value="ECO:0007669"/>
    <property type="project" value="TreeGrafter"/>
</dbReference>
<dbReference type="PANTHER" id="PTHR15962">
    <property type="entry name" value="ACTIVITY-REGULATED CYTOSKELETON-ASSOCIATED PROTEIN"/>
    <property type="match status" value="1"/>
</dbReference>
<dbReference type="PANTHER" id="PTHR15962:SF0">
    <property type="entry name" value="ACTIVITY-REGULATED CYTOSKELETON-ASSOCIATED PROTEIN"/>
    <property type="match status" value="1"/>
</dbReference>
<dbReference type="InterPro" id="IPR023263">
    <property type="entry name" value="Arc"/>
</dbReference>
<dbReference type="Proteomes" id="UP001162156">
    <property type="component" value="Unassembled WGS sequence"/>
</dbReference>
<feature type="compositionally biased region" description="Polar residues" evidence="1">
    <location>
        <begin position="461"/>
        <end position="471"/>
    </location>
</feature>
<dbReference type="GO" id="GO:0005886">
    <property type="term" value="C:plasma membrane"/>
    <property type="evidence" value="ECO:0007669"/>
    <property type="project" value="TreeGrafter"/>
</dbReference>
<feature type="compositionally biased region" description="Polar residues" evidence="1">
    <location>
        <begin position="339"/>
        <end position="351"/>
    </location>
</feature>
<name>A0AAV8WUG1_9CUCU</name>
<feature type="region of interest" description="Disordered" evidence="1">
    <location>
        <begin position="324"/>
        <end position="384"/>
    </location>
</feature>
<protein>
    <recommendedName>
        <fullName evidence="4">Retrotransposon gag domain-containing protein</fullName>
    </recommendedName>
</protein>
<evidence type="ECO:0008006" key="4">
    <source>
        <dbReference type="Google" id="ProtNLM"/>
    </source>
</evidence>
<feature type="region of interest" description="Disordered" evidence="1">
    <location>
        <begin position="112"/>
        <end position="172"/>
    </location>
</feature>
<feature type="compositionally biased region" description="Low complexity" evidence="1">
    <location>
        <begin position="324"/>
        <end position="334"/>
    </location>
</feature>
<feature type="region of interest" description="Disordered" evidence="1">
    <location>
        <begin position="414"/>
        <end position="471"/>
    </location>
</feature>
<reference evidence="2" key="1">
    <citation type="journal article" date="2023" name="Insect Mol. Biol.">
        <title>Genome sequencing provides insights into the evolution of gene families encoding plant cell wall-degrading enzymes in longhorned beetles.</title>
        <authorList>
            <person name="Shin N.R."/>
            <person name="Okamura Y."/>
            <person name="Kirsch R."/>
            <person name="Pauchet Y."/>
        </authorList>
    </citation>
    <scope>NUCLEOTIDE SEQUENCE</scope>
    <source>
        <strain evidence="2">RBIC_L_NR</strain>
    </source>
</reference>
<evidence type="ECO:0000313" key="2">
    <source>
        <dbReference type="EMBL" id="KAJ8930121.1"/>
    </source>
</evidence>
<comment type="caution">
    <text evidence="2">The sequence shown here is derived from an EMBL/GenBank/DDBJ whole genome shotgun (WGS) entry which is preliminary data.</text>
</comment>
<dbReference type="EMBL" id="JANEYF010004770">
    <property type="protein sequence ID" value="KAJ8930121.1"/>
    <property type="molecule type" value="Genomic_DNA"/>
</dbReference>
<evidence type="ECO:0000256" key="1">
    <source>
        <dbReference type="SAM" id="MobiDB-lite"/>
    </source>
</evidence>
<feature type="region of interest" description="Disordered" evidence="1">
    <location>
        <begin position="1"/>
        <end position="44"/>
    </location>
</feature>
<feature type="compositionally biased region" description="Acidic residues" evidence="1">
    <location>
        <begin position="1"/>
        <end position="10"/>
    </location>
</feature>
<keyword evidence="3" id="KW-1185">Reference proteome</keyword>
<organism evidence="2 3">
    <name type="scientific">Rhamnusium bicolor</name>
    <dbReference type="NCBI Taxonomy" id="1586634"/>
    <lineage>
        <taxon>Eukaryota</taxon>
        <taxon>Metazoa</taxon>
        <taxon>Ecdysozoa</taxon>
        <taxon>Arthropoda</taxon>
        <taxon>Hexapoda</taxon>
        <taxon>Insecta</taxon>
        <taxon>Pterygota</taxon>
        <taxon>Neoptera</taxon>
        <taxon>Endopterygota</taxon>
        <taxon>Coleoptera</taxon>
        <taxon>Polyphaga</taxon>
        <taxon>Cucujiformia</taxon>
        <taxon>Chrysomeloidea</taxon>
        <taxon>Cerambycidae</taxon>
        <taxon>Lepturinae</taxon>
        <taxon>Rhagiini</taxon>
        <taxon>Rhamnusium</taxon>
    </lineage>
</organism>
<feature type="compositionally biased region" description="Polar residues" evidence="1">
    <location>
        <begin position="427"/>
        <end position="441"/>
    </location>
</feature>
<dbReference type="AlphaFoldDB" id="A0AAV8WUG1"/>
<accession>A0AAV8WUG1</accession>
<feature type="compositionally biased region" description="Polar residues" evidence="1">
    <location>
        <begin position="370"/>
        <end position="382"/>
    </location>
</feature>
<evidence type="ECO:0000313" key="3">
    <source>
        <dbReference type="Proteomes" id="UP001162156"/>
    </source>
</evidence>
<dbReference type="GO" id="GO:0048168">
    <property type="term" value="P:regulation of neuronal synaptic plasticity"/>
    <property type="evidence" value="ECO:0007669"/>
    <property type="project" value="TreeGrafter"/>
</dbReference>
<gene>
    <name evidence="2" type="ORF">NQ314_017111</name>
</gene>
<sequence length="471" mass="53011">MADPVGEETEAVSVLEEQSDEDSIEATDDQDSDYIPEKETEPEVTAIPRRTERSVKKKNFEDFSAKYFYRRTYFRPTNASRLPLQREFTPEQVVLVETAKLVRPTISFQVTTDSQHQARTPAATAGHSSHHCGGEHGQLIAKKRSKTLPSPCEQHQHLNRQSSQPHMDQTGEDPNLFLEELEQYFHKQNIEPTEWTSIAAAQLRGSANTWFENYRSLRLDYPSFCQRLLDKYNNLALVSQMHARLYGEKQRSGEDTAVFIAQKLSLFRRLAPGLDENIITQQVRELLTAEIRINLRGAILNSIDQLTQIATAIEADLREQQTAKITTTRSATTSPGRGATSSQESVVTPANRSGPRAENSRGATYAGENRNASQTDTVSSQPRIPPYLCRFCGAMHFHRDCAIRQRSANTDNILLALPPPEQPQPRGRNSQNSQNTETRQTIPRAITAPPENFRRAAPTRPATQTNSDDLD</sequence>
<feature type="compositionally biased region" description="Acidic residues" evidence="1">
    <location>
        <begin position="17"/>
        <end position="34"/>
    </location>
</feature>
<proteinExistence type="predicted"/>
<dbReference type="GO" id="GO:0003729">
    <property type="term" value="F:mRNA binding"/>
    <property type="evidence" value="ECO:0007669"/>
    <property type="project" value="InterPro"/>
</dbReference>
<dbReference type="GO" id="GO:0005737">
    <property type="term" value="C:cytoplasm"/>
    <property type="evidence" value="ECO:0007669"/>
    <property type="project" value="TreeGrafter"/>
</dbReference>
<dbReference type="GO" id="GO:0015629">
    <property type="term" value="C:actin cytoskeleton"/>
    <property type="evidence" value="ECO:0007669"/>
    <property type="project" value="TreeGrafter"/>
</dbReference>
<dbReference type="GO" id="GO:0007010">
    <property type="term" value="P:cytoskeleton organization"/>
    <property type="evidence" value="ECO:0007669"/>
    <property type="project" value="TreeGrafter"/>
</dbReference>